<evidence type="ECO:0000313" key="2">
    <source>
        <dbReference type="Proteomes" id="UP000265703"/>
    </source>
</evidence>
<proteinExistence type="predicted"/>
<accession>A0A397TJ35</accession>
<protein>
    <submittedName>
        <fullName evidence="1">Uncharacterized protein</fullName>
    </submittedName>
</protein>
<dbReference type="EMBL" id="QKYT01000022">
    <property type="protein sequence ID" value="RIA97998.1"/>
    <property type="molecule type" value="Genomic_DNA"/>
</dbReference>
<dbReference type="AlphaFoldDB" id="A0A397TJ35"/>
<sequence length="239" mass="28369">MSNNKNQQYSIEINNFTINSIFYDESCLTVTIKNDDKKKAPPGFENVARSNVNVLDNRRLSWDTTKDKIVNGPSKFLDKNRRIVCKEKNQNNEKTNNLHYELFNNNYLFDVEETYNYERKKFLPDFTFEEVFEYDIPIFNEQLLEGRDSQSDCTNITTKYVKPLLSNQLNKEVKSHKRWLKNLWKIRTQTLPCPKSNLGKPYIRNLTMSQTNPVLNGSLRRLKHLKFTSFVRDMVKFQT</sequence>
<gene>
    <name evidence="1" type="ORF">C1645_813378</name>
</gene>
<organism evidence="1 2">
    <name type="scientific">Glomus cerebriforme</name>
    <dbReference type="NCBI Taxonomy" id="658196"/>
    <lineage>
        <taxon>Eukaryota</taxon>
        <taxon>Fungi</taxon>
        <taxon>Fungi incertae sedis</taxon>
        <taxon>Mucoromycota</taxon>
        <taxon>Glomeromycotina</taxon>
        <taxon>Glomeromycetes</taxon>
        <taxon>Glomerales</taxon>
        <taxon>Glomeraceae</taxon>
        <taxon>Glomus</taxon>
    </lineage>
</organism>
<reference evidence="1 2" key="1">
    <citation type="submission" date="2018-06" db="EMBL/GenBank/DDBJ databases">
        <title>Comparative genomics reveals the genomic features of Rhizophagus irregularis, R. cerebriforme, R. diaphanum and Gigaspora rosea, and their symbiotic lifestyle signature.</title>
        <authorList>
            <person name="Morin E."/>
            <person name="San Clemente H."/>
            <person name="Chen E.C.H."/>
            <person name="De La Providencia I."/>
            <person name="Hainaut M."/>
            <person name="Kuo A."/>
            <person name="Kohler A."/>
            <person name="Murat C."/>
            <person name="Tang N."/>
            <person name="Roy S."/>
            <person name="Loubradou J."/>
            <person name="Henrissat B."/>
            <person name="Grigoriev I.V."/>
            <person name="Corradi N."/>
            <person name="Roux C."/>
            <person name="Martin F.M."/>
        </authorList>
    </citation>
    <scope>NUCLEOTIDE SEQUENCE [LARGE SCALE GENOMIC DNA]</scope>
    <source>
        <strain evidence="1 2">DAOM 227022</strain>
    </source>
</reference>
<name>A0A397TJ35_9GLOM</name>
<evidence type="ECO:0000313" key="1">
    <source>
        <dbReference type="EMBL" id="RIA97998.1"/>
    </source>
</evidence>
<keyword evidence="2" id="KW-1185">Reference proteome</keyword>
<dbReference type="OrthoDB" id="2306276at2759"/>
<dbReference type="Proteomes" id="UP000265703">
    <property type="component" value="Unassembled WGS sequence"/>
</dbReference>
<comment type="caution">
    <text evidence="1">The sequence shown here is derived from an EMBL/GenBank/DDBJ whole genome shotgun (WGS) entry which is preliminary data.</text>
</comment>